<proteinExistence type="predicted"/>
<gene>
    <name evidence="3" type="ORF">LCGC14_0263460</name>
</gene>
<dbReference type="AlphaFoldDB" id="A0A0F9WLZ3"/>
<dbReference type="Pfam" id="PF00534">
    <property type="entry name" value="Glycos_transf_1"/>
    <property type="match status" value="1"/>
</dbReference>
<dbReference type="PANTHER" id="PTHR12526">
    <property type="entry name" value="GLYCOSYLTRANSFERASE"/>
    <property type="match status" value="1"/>
</dbReference>
<dbReference type="GO" id="GO:0016757">
    <property type="term" value="F:glycosyltransferase activity"/>
    <property type="evidence" value="ECO:0007669"/>
    <property type="project" value="InterPro"/>
</dbReference>
<accession>A0A0F9WLZ3</accession>
<feature type="domain" description="Glycosyltransferase subfamily 4-like N-terminal" evidence="2">
    <location>
        <begin position="19"/>
        <end position="156"/>
    </location>
</feature>
<comment type="caution">
    <text evidence="3">The sequence shown here is derived from an EMBL/GenBank/DDBJ whole genome shotgun (WGS) entry which is preliminary data.</text>
</comment>
<dbReference type="Gene3D" id="3.40.50.2000">
    <property type="entry name" value="Glycogen Phosphorylase B"/>
    <property type="match status" value="2"/>
</dbReference>
<dbReference type="InterPro" id="IPR001296">
    <property type="entry name" value="Glyco_trans_1"/>
</dbReference>
<dbReference type="InterPro" id="IPR028098">
    <property type="entry name" value="Glyco_trans_4-like_N"/>
</dbReference>
<feature type="domain" description="Glycosyl transferase family 1" evidence="1">
    <location>
        <begin position="165"/>
        <end position="296"/>
    </location>
</feature>
<protein>
    <recommendedName>
        <fullName evidence="4">Glycosyl transferase family 1 domain-containing protein</fullName>
    </recommendedName>
</protein>
<sequence>MKILMISTTMYNLPPPGYSGLEMLVYQWACEFQKAGHQVTVVAPGDSQLPEGIELISVGLREPEEAAYLKYKNRLESGEFDAIEDNTWLWYSVLSQMESDKQLPIIHCWHTDPYGLGAPPPVQKPCILAFSEAQANIIRSRWNVSCQVVGHGIDLDFYKADPGVERGNRYLFLARYTPEKGFLEITQLAKKCRVGLDAFGDTEIVSSQDYVTKCFNESDGRQIRVNPGISREEAVGQYQSHKALITWPNYVEIFGLTTVEAMACGCPVISKDSGAARELIKQGKSGFVVSTLEEAEELITSDAVGKLKTQDIIQQGMNFSIEKSAKGHLRLFQDLANGSYW</sequence>
<evidence type="ECO:0000259" key="1">
    <source>
        <dbReference type="Pfam" id="PF00534"/>
    </source>
</evidence>
<dbReference type="Pfam" id="PF13439">
    <property type="entry name" value="Glyco_transf_4"/>
    <property type="match status" value="1"/>
</dbReference>
<dbReference type="PANTHER" id="PTHR12526:SF595">
    <property type="entry name" value="BLL5217 PROTEIN"/>
    <property type="match status" value="1"/>
</dbReference>
<evidence type="ECO:0000313" key="3">
    <source>
        <dbReference type="EMBL" id="KKN87076.1"/>
    </source>
</evidence>
<name>A0A0F9WLZ3_9ZZZZ</name>
<organism evidence="3">
    <name type="scientific">marine sediment metagenome</name>
    <dbReference type="NCBI Taxonomy" id="412755"/>
    <lineage>
        <taxon>unclassified sequences</taxon>
        <taxon>metagenomes</taxon>
        <taxon>ecological metagenomes</taxon>
    </lineage>
</organism>
<evidence type="ECO:0008006" key="4">
    <source>
        <dbReference type="Google" id="ProtNLM"/>
    </source>
</evidence>
<dbReference type="SUPFAM" id="SSF53756">
    <property type="entry name" value="UDP-Glycosyltransferase/glycogen phosphorylase"/>
    <property type="match status" value="1"/>
</dbReference>
<dbReference type="EMBL" id="LAZR01000142">
    <property type="protein sequence ID" value="KKN87076.1"/>
    <property type="molecule type" value="Genomic_DNA"/>
</dbReference>
<evidence type="ECO:0000259" key="2">
    <source>
        <dbReference type="Pfam" id="PF13439"/>
    </source>
</evidence>
<reference evidence="3" key="1">
    <citation type="journal article" date="2015" name="Nature">
        <title>Complex archaea that bridge the gap between prokaryotes and eukaryotes.</title>
        <authorList>
            <person name="Spang A."/>
            <person name="Saw J.H."/>
            <person name="Jorgensen S.L."/>
            <person name="Zaremba-Niedzwiedzka K."/>
            <person name="Martijn J."/>
            <person name="Lind A.E."/>
            <person name="van Eijk R."/>
            <person name="Schleper C."/>
            <person name="Guy L."/>
            <person name="Ettema T.J."/>
        </authorList>
    </citation>
    <scope>NUCLEOTIDE SEQUENCE</scope>
</reference>